<feature type="compositionally biased region" description="Low complexity" evidence="1">
    <location>
        <begin position="251"/>
        <end position="263"/>
    </location>
</feature>
<proteinExistence type="predicted"/>
<feature type="compositionally biased region" description="Polar residues" evidence="1">
    <location>
        <begin position="105"/>
        <end position="122"/>
    </location>
</feature>
<keyword evidence="3" id="KW-1185">Reference proteome</keyword>
<accession>A0ABY0H6Y9</accession>
<feature type="region of interest" description="Disordered" evidence="1">
    <location>
        <begin position="852"/>
        <end position="892"/>
    </location>
</feature>
<gene>
    <name evidence="2" type="ORF">DL762_004710</name>
</gene>
<organism evidence="2 3">
    <name type="scientific">Monosporascus cannonballus</name>
    <dbReference type="NCBI Taxonomy" id="155416"/>
    <lineage>
        <taxon>Eukaryota</taxon>
        <taxon>Fungi</taxon>
        <taxon>Dikarya</taxon>
        <taxon>Ascomycota</taxon>
        <taxon>Pezizomycotina</taxon>
        <taxon>Sordariomycetes</taxon>
        <taxon>Xylariomycetidae</taxon>
        <taxon>Xylariales</taxon>
        <taxon>Xylariales incertae sedis</taxon>
        <taxon>Monosporascus</taxon>
    </lineage>
</organism>
<sequence length="1015" mass="113383">MSSNQLRLRGQYPSSRMRSATTGANRTQHSPPSSHTSFIPGSSVPYVAPRVHQLTRRPALEGFDNDIRSARISRGFADAGANEFLATSNMVPSHRDSLELIRVSSNRSDLRQQETYQEQLRNPSPAPAPYGDGTHTLPERAAAMPRLQHAPHQPQPRVALRDLLHGRGDEDTTVVPPLPRTQGVGGDAPARGRTRKRLIDFLQPTVQEADQAPAQASKQTGYSTEYSCRQSPAREKEHAASYSRREPLVRQQADQAMAQSSQQPGHSTEYPHRRSPVHKATKYAAGYPHGEPIVRQQADTAGYIRYESPLRQPAKNTTGHLRRLSPVHKQEDITEYPRRRSPGRQPNSYATGHLRGESPVLQRGYTPGYSRPHQPMEHTAANPHPDSRMTTMTNFIEQSGAPPSQKPSLPARSKAKSKTRPPNIDVVAAERYAKLMDRKREIQWEHIPRSPEEARLLSAVMGDDNSSVYSSDLSTTFPDSAMISPLHIPTIASIQRQRDDAGMQRERDDILEDYSRWQQSQNGPNGSKAGAGGPARSQSKSEPPHPPPPQEDAKADPPMLNEPQEASETQGIPKAPTINEIQAARETEPYTPLTPWLEREGHVRKGTKTMVGDNGWLENAAIEGQKKSTPKKPGFIDSMKKWGRDFIERTEDFMSTGSRPTNNPRHVVQKARISLDPRAQSLLYCELEFEIRLALDTYIKAQLNMGRLNAAKLKRIADWWESKGRPRVTGFLYDLETQIDLVMAHAPDDFRFYGTPAAKGDAHVMGLLGAVKSDARTIRLRTCCLPDAIIIKHIIDIQRMMGLIDASADNHIQIAKCLKFFKDFVEKARAAEEQRQAAAAVVPHEFDFGGDADDYRRSCPEGQAEFFDPNQNSGPNETPDQTQAQGQTQNGNQNQQEFFDQSETHGQTRINDQARTQNQNQGQARALNQNGHHNRGQSQGQGVNNRHRGQGQAQFQQHQARVASRDVSKGAAEAERGSESRSSNPSESERRRFSGPILQPTVFKLEPGKWPYERR</sequence>
<feature type="compositionally biased region" description="Polar residues" evidence="1">
    <location>
        <begin position="207"/>
        <end position="230"/>
    </location>
</feature>
<feature type="region of interest" description="Disordered" evidence="1">
    <location>
        <begin position="1"/>
        <end position="42"/>
    </location>
</feature>
<evidence type="ECO:0000256" key="1">
    <source>
        <dbReference type="SAM" id="MobiDB-lite"/>
    </source>
</evidence>
<feature type="region of interest" description="Disordered" evidence="1">
    <location>
        <begin position="105"/>
        <end position="137"/>
    </location>
</feature>
<feature type="compositionally biased region" description="Basic and acidic residues" evidence="1">
    <location>
        <begin position="328"/>
        <end position="338"/>
    </location>
</feature>
<dbReference type="Proteomes" id="UP000294003">
    <property type="component" value="Unassembled WGS sequence"/>
</dbReference>
<comment type="caution">
    <text evidence="2">The sequence shown here is derived from an EMBL/GenBank/DDBJ whole genome shotgun (WGS) entry which is preliminary data.</text>
</comment>
<feature type="compositionally biased region" description="Polar residues" evidence="1">
    <location>
        <begin position="1"/>
        <end position="40"/>
    </location>
</feature>
<feature type="region of interest" description="Disordered" evidence="1">
    <location>
        <begin position="309"/>
        <end position="424"/>
    </location>
</feature>
<dbReference type="EMBL" id="QJNS01000114">
    <property type="protein sequence ID" value="RYO86518.1"/>
    <property type="molecule type" value="Genomic_DNA"/>
</dbReference>
<feature type="region of interest" description="Disordered" evidence="1">
    <location>
        <begin position="928"/>
        <end position="1015"/>
    </location>
</feature>
<name>A0ABY0H6Y9_9PEZI</name>
<feature type="region of interest" description="Disordered" evidence="1">
    <location>
        <begin position="207"/>
        <end position="278"/>
    </location>
</feature>
<feature type="compositionally biased region" description="Polar residues" evidence="1">
    <location>
        <begin position="388"/>
        <end position="397"/>
    </location>
</feature>
<evidence type="ECO:0000313" key="3">
    <source>
        <dbReference type="Proteomes" id="UP000294003"/>
    </source>
</evidence>
<protein>
    <submittedName>
        <fullName evidence="2">Uncharacterized protein</fullName>
    </submittedName>
</protein>
<feature type="compositionally biased region" description="Polar residues" evidence="1">
    <location>
        <begin position="869"/>
        <end position="880"/>
    </location>
</feature>
<feature type="compositionally biased region" description="Low complexity" evidence="1">
    <location>
        <begin position="881"/>
        <end position="892"/>
    </location>
</feature>
<reference evidence="2 3" key="1">
    <citation type="submission" date="2018-06" db="EMBL/GenBank/DDBJ databases">
        <title>Complete Genomes of Monosporascus.</title>
        <authorList>
            <person name="Robinson A.J."/>
            <person name="Natvig D.O."/>
        </authorList>
    </citation>
    <scope>NUCLEOTIDE SEQUENCE [LARGE SCALE GENOMIC DNA]</scope>
    <source>
        <strain evidence="2 3">CBS 609.92</strain>
    </source>
</reference>
<feature type="compositionally biased region" description="Basic and acidic residues" evidence="1">
    <location>
        <begin position="963"/>
        <end position="979"/>
    </location>
</feature>
<feature type="compositionally biased region" description="Low complexity" evidence="1">
    <location>
        <begin position="950"/>
        <end position="960"/>
    </location>
</feature>
<feature type="compositionally biased region" description="Polar residues" evidence="1">
    <location>
        <begin position="928"/>
        <end position="944"/>
    </location>
</feature>
<feature type="region of interest" description="Disordered" evidence="1">
    <location>
        <begin position="517"/>
        <end position="611"/>
    </location>
</feature>
<feature type="region of interest" description="Disordered" evidence="1">
    <location>
        <begin position="168"/>
        <end position="191"/>
    </location>
</feature>
<evidence type="ECO:0000313" key="2">
    <source>
        <dbReference type="EMBL" id="RYO86518.1"/>
    </source>
</evidence>
<feature type="compositionally biased region" description="Basic and acidic residues" evidence="1">
    <location>
        <begin position="232"/>
        <end position="248"/>
    </location>
</feature>